<evidence type="ECO:0000256" key="7">
    <source>
        <dbReference type="ARBA" id="ARBA00023116"/>
    </source>
</evidence>
<evidence type="ECO:0000256" key="8">
    <source>
        <dbReference type="ARBA" id="ARBA00047754"/>
    </source>
</evidence>
<dbReference type="RefSeq" id="WP_061611915.1">
    <property type="nucleotide sequence ID" value="NZ_JEMA01000947.1"/>
</dbReference>
<comment type="function">
    <text evidence="10">Provides the precursors necessary for DNA synthesis. Catalyzes the biosynthesis of deoxyribonucleotides from the corresponding ribonucleotides.</text>
</comment>
<dbReference type="InterPro" id="IPR005144">
    <property type="entry name" value="ATP-cone_dom"/>
</dbReference>
<dbReference type="OrthoDB" id="9762933at2"/>
<comment type="catalytic activity">
    <reaction evidence="8 10">
        <text>a 2'-deoxyribonucleoside 5'-diphosphate + [thioredoxin]-disulfide + H2O = a ribonucleoside 5'-diphosphate + [thioredoxin]-dithiol</text>
        <dbReference type="Rhea" id="RHEA:23252"/>
        <dbReference type="Rhea" id="RHEA-COMP:10698"/>
        <dbReference type="Rhea" id="RHEA-COMP:10700"/>
        <dbReference type="ChEBI" id="CHEBI:15377"/>
        <dbReference type="ChEBI" id="CHEBI:29950"/>
        <dbReference type="ChEBI" id="CHEBI:50058"/>
        <dbReference type="ChEBI" id="CHEBI:57930"/>
        <dbReference type="ChEBI" id="CHEBI:73316"/>
        <dbReference type="EC" id="1.17.4.1"/>
    </reaction>
</comment>
<protein>
    <recommendedName>
        <fullName evidence="2 10">Ribonucleoside-diphosphate reductase</fullName>
        <ecNumber evidence="2 10">1.17.4.1</ecNumber>
    </recommendedName>
</protein>
<evidence type="ECO:0000313" key="14">
    <source>
        <dbReference type="Proteomes" id="UP000075260"/>
    </source>
</evidence>
<comment type="similarity">
    <text evidence="1 10">Belongs to the ribonucleoside diphosphate reductase large chain family.</text>
</comment>
<dbReference type="GO" id="GO:0005971">
    <property type="term" value="C:ribonucleoside-diphosphate reductase complex"/>
    <property type="evidence" value="ECO:0007669"/>
    <property type="project" value="TreeGrafter"/>
</dbReference>
<evidence type="ECO:0000256" key="9">
    <source>
        <dbReference type="PROSITE-ProRule" id="PRU00492"/>
    </source>
</evidence>
<dbReference type="Gene3D" id="3.20.70.20">
    <property type="match status" value="1"/>
</dbReference>
<organism evidence="13 14">
    <name type="scientific">Sorangium cellulosum</name>
    <name type="common">Polyangium cellulosum</name>
    <dbReference type="NCBI Taxonomy" id="56"/>
    <lineage>
        <taxon>Bacteria</taxon>
        <taxon>Pseudomonadati</taxon>
        <taxon>Myxococcota</taxon>
        <taxon>Polyangia</taxon>
        <taxon>Polyangiales</taxon>
        <taxon>Polyangiaceae</taxon>
        <taxon>Sorangium</taxon>
    </lineage>
</organism>
<dbReference type="Proteomes" id="UP000075260">
    <property type="component" value="Unassembled WGS sequence"/>
</dbReference>
<dbReference type="UniPathway" id="UPA00326"/>
<dbReference type="CDD" id="cd01679">
    <property type="entry name" value="RNR_I"/>
    <property type="match status" value="1"/>
</dbReference>
<dbReference type="PANTHER" id="PTHR11573:SF6">
    <property type="entry name" value="RIBONUCLEOSIDE-DIPHOSPHATE REDUCTASE LARGE SUBUNIT"/>
    <property type="match status" value="1"/>
</dbReference>
<keyword evidence="5 9" id="KW-0067">ATP-binding</keyword>
<dbReference type="PROSITE" id="PS51161">
    <property type="entry name" value="ATP_CONE"/>
    <property type="match status" value="1"/>
</dbReference>
<evidence type="ECO:0000256" key="1">
    <source>
        <dbReference type="ARBA" id="ARBA00010406"/>
    </source>
</evidence>
<evidence type="ECO:0000256" key="11">
    <source>
        <dbReference type="SAM" id="MobiDB-lite"/>
    </source>
</evidence>
<proteinExistence type="inferred from homology"/>
<gene>
    <name evidence="13" type="ORF">BE15_43930</name>
</gene>
<dbReference type="PROSITE" id="PS00089">
    <property type="entry name" value="RIBORED_LARGE"/>
    <property type="match status" value="1"/>
</dbReference>
<keyword evidence="3" id="KW-0021">Allosteric enzyme</keyword>
<evidence type="ECO:0000313" key="13">
    <source>
        <dbReference type="EMBL" id="KYF64016.1"/>
    </source>
</evidence>
<evidence type="ECO:0000256" key="3">
    <source>
        <dbReference type="ARBA" id="ARBA00022533"/>
    </source>
</evidence>
<dbReference type="GO" id="GO:0009263">
    <property type="term" value="P:deoxyribonucleotide biosynthetic process"/>
    <property type="evidence" value="ECO:0007669"/>
    <property type="project" value="UniProtKB-KW"/>
</dbReference>
<name>A0A150Q8C9_SORCE</name>
<dbReference type="Pfam" id="PF02867">
    <property type="entry name" value="Ribonuc_red_lgC"/>
    <property type="match status" value="1"/>
</dbReference>
<keyword evidence="4 9" id="KW-0547">Nucleotide-binding</keyword>
<dbReference type="GO" id="GO:0004748">
    <property type="term" value="F:ribonucleoside-diphosphate reductase activity, thioredoxin disulfide as acceptor"/>
    <property type="evidence" value="ECO:0007669"/>
    <property type="project" value="UniProtKB-EC"/>
</dbReference>
<dbReference type="NCBIfam" id="TIGR02506">
    <property type="entry name" value="NrdE_NrdA"/>
    <property type="match status" value="1"/>
</dbReference>
<dbReference type="PANTHER" id="PTHR11573">
    <property type="entry name" value="RIBONUCLEOSIDE-DIPHOSPHATE REDUCTASE LARGE CHAIN"/>
    <property type="match status" value="1"/>
</dbReference>
<comment type="caution">
    <text evidence="13">The sequence shown here is derived from an EMBL/GenBank/DDBJ whole genome shotgun (WGS) entry which is preliminary data.</text>
</comment>
<reference evidence="13 14" key="1">
    <citation type="submission" date="2014-02" db="EMBL/GenBank/DDBJ databases">
        <title>The small core and large imbalanced accessory genome model reveals a collaborative survival strategy of Sorangium cellulosum strains in nature.</title>
        <authorList>
            <person name="Han K."/>
            <person name="Peng R."/>
            <person name="Blom J."/>
            <person name="Li Y.-Z."/>
        </authorList>
    </citation>
    <scope>NUCLEOTIDE SEQUENCE [LARGE SCALE GENOMIC DNA]</scope>
    <source>
        <strain evidence="13 14">So0008-312</strain>
    </source>
</reference>
<dbReference type="EMBL" id="JEMA01000947">
    <property type="protein sequence ID" value="KYF64016.1"/>
    <property type="molecule type" value="Genomic_DNA"/>
</dbReference>
<dbReference type="InterPro" id="IPR013346">
    <property type="entry name" value="NrdE_NrdA_C"/>
</dbReference>
<dbReference type="Pfam" id="PF03477">
    <property type="entry name" value="ATP-cone"/>
    <property type="match status" value="1"/>
</dbReference>
<feature type="region of interest" description="Disordered" evidence="11">
    <location>
        <begin position="782"/>
        <end position="807"/>
    </location>
</feature>
<dbReference type="SUPFAM" id="SSF51998">
    <property type="entry name" value="PFL-like glycyl radical enzymes"/>
    <property type="match status" value="1"/>
</dbReference>
<feature type="domain" description="ATP-cone" evidence="12">
    <location>
        <begin position="34"/>
        <end position="123"/>
    </location>
</feature>
<dbReference type="AlphaFoldDB" id="A0A150Q8C9"/>
<feature type="compositionally biased region" description="Basic and acidic residues" evidence="11">
    <location>
        <begin position="786"/>
        <end position="801"/>
    </location>
</feature>
<accession>A0A150Q8C9</accession>
<sequence length="829" mass="92095">MLSDTVTTSNGAAPLRARSARSGGAEEALPHTTMRVKKRNGSSEPVDVNKIVRAVSRSCAGLSDVDALRVATKTISGLYDGATTRELDQLSIQTAASLIADEPQYAKLAARLLATYIDKEVRNQEIHAFSQSVAVGRRLGLINDRLQGFVAQNARKLNDAIEPGRDHELEYFGLRTLYDRYLLKHPETRLVVETPQQFFLRIACALSETAAQAIELYQLFSSLDYLPSSPTMFNAGTSHEQLSSCFLLDSPEDHLETIYQRYTDVAMLSKFSGGIGLAYHRVRSRGSLIESTNGHSSGIVPWLKTLDASVAAVNQGGKRKGACCVYLEPWHADVEEFLSLRDNTGDEAARTHNLNLASWVPDLFMKRVEADGEWSLFDPKDVRDLPDLYGDEFDRRYVEAEQAGLAKKTMKARELYARMMRTLAQTGNGWMTFKDKSNRACNQTALPGRIVHLSNLCTEILEVTSKEESAVCNLGSINLARHTVTRGDGAVALDFEKLARTVRTAVRQLDRVIDLNYYPIASTRRSNLRWRPVGLGLMGLQDVFFQLRLPFDAPAARDLSRRISEEVYYHALSTSADLAVEKGRHPAFGETRAAREELQFDAWDVVPEDTARWEALRARVRAEGLRNSLLVAVAPTATIASIAGCYECIEPQVSNLFKRETLSGDFLQMNRYLVAELKRLGAWNDAARVRLKLAEGSVQGMNELPEELRAVYRTAWEIPMRSLIDMAADRGAFIDQSQSLNLFIENPTIGQLSSMYFHAWKRGLKTTYYLRSRPATRIAKATVEAAPDRTPGDEAEPRREGGWATAPAAKAAADVACALENPEACEACQ</sequence>
<evidence type="ECO:0000259" key="12">
    <source>
        <dbReference type="PROSITE" id="PS51161"/>
    </source>
</evidence>
<dbReference type="PRINTS" id="PR01183">
    <property type="entry name" value="RIBORDTASEM1"/>
</dbReference>
<evidence type="ECO:0000256" key="4">
    <source>
        <dbReference type="ARBA" id="ARBA00022741"/>
    </source>
</evidence>
<dbReference type="EC" id="1.17.4.1" evidence="2 10"/>
<dbReference type="InterPro" id="IPR013509">
    <property type="entry name" value="RNR_lsu_N"/>
</dbReference>
<evidence type="ECO:0000256" key="6">
    <source>
        <dbReference type="ARBA" id="ARBA00023002"/>
    </source>
</evidence>
<feature type="compositionally biased region" description="Polar residues" evidence="11">
    <location>
        <begin position="1"/>
        <end position="11"/>
    </location>
</feature>
<dbReference type="GO" id="GO:0005524">
    <property type="term" value="F:ATP binding"/>
    <property type="evidence" value="ECO:0007669"/>
    <property type="project" value="UniProtKB-UniRule"/>
</dbReference>
<evidence type="ECO:0000256" key="10">
    <source>
        <dbReference type="RuleBase" id="RU003410"/>
    </source>
</evidence>
<keyword evidence="6 10" id="KW-0560">Oxidoreductase</keyword>
<dbReference type="InterPro" id="IPR039718">
    <property type="entry name" value="Rrm1"/>
</dbReference>
<evidence type="ECO:0000256" key="2">
    <source>
        <dbReference type="ARBA" id="ARBA00012274"/>
    </source>
</evidence>
<evidence type="ECO:0000256" key="5">
    <source>
        <dbReference type="ARBA" id="ARBA00022840"/>
    </source>
</evidence>
<dbReference type="SUPFAM" id="SSF48168">
    <property type="entry name" value="R1 subunit of ribonucleotide reductase, N-terminal domain"/>
    <property type="match status" value="1"/>
</dbReference>
<feature type="region of interest" description="Disordered" evidence="11">
    <location>
        <begin position="1"/>
        <end position="30"/>
    </location>
</feature>
<dbReference type="InterPro" id="IPR008926">
    <property type="entry name" value="RNR_R1-su_N"/>
</dbReference>
<keyword evidence="7 10" id="KW-0215">Deoxyribonucleotide synthesis</keyword>
<dbReference type="InterPro" id="IPR000788">
    <property type="entry name" value="RNR_lg_C"/>
</dbReference>
<dbReference type="Pfam" id="PF00317">
    <property type="entry name" value="Ribonuc_red_lgN"/>
    <property type="match status" value="1"/>
</dbReference>